<name>A0AA85BWB5_9TREM</name>
<accession>A0AA85BWB5</accession>
<dbReference type="InterPro" id="IPR038765">
    <property type="entry name" value="Papain-like_cys_pep_sf"/>
</dbReference>
<evidence type="ECO:0000256" key="2">
    <source>
        <dbReference type="ARBA" id="ARBA00022801"/>
    </source>
</evidence>
<dbReference type="PANTHER" id="PTHR48153">
    <property type="entry name" value="UFM1-SPECIFIC PROTEASE 2"/>
    <property type="match status" value="1"/>
</dbReference>
<sequence>MLTLSLGACLSALDEEPEEHYIVGFKGSCYYYHYGAQGVNDQGWGCGYRTLQTTLSWYKLTKSCPFDVPTLLEVQNILHEIGDKPRAFVGSHDWIGTYECGLVIQYVTKHDFKIIRVENGLFTEEIIKLLVDHFQAHGSPVMLGGYDDSSSKGIIAVKTFPDQPTMLLICDPHCFEIHGSPTIAKLCKGKWLRWCKVTELSERHFYNLCLPL</sequence>
<dbReference type="Gene3D" id="3.90.70.130">
    <property type="match status" value="1"/>
</dbReference>
<dbReference type="WBParaSite" id="SMTH1_85710.2">
    <property type="protein sequence ID" value="SMTH1_85710.2"/>
    <property type="gene ID" value="SMTH1_85710"/>
</dbReference>
<dbReference type="Proteomes" id="UP000050791">
    <property type="component" value="Unassembled WGS sequence"/>
</dbReference>
<dbReference type="InterPro" id="IPR012462">
    <property type="entry name" value="UFSP1/2_DUB_cat"/>
</dbReference>
<dbReference type="AlphaFoldDB" id="A0AA85BWB5"/>
<keyword evidence="2" id="KW-0378">Hydrolase</keyword>
<organism evidence="4 5">
    <name type="scientific">Schistosoma mattheei</name>
    <dbReference type="NCBI Taxonomy" id="31246"/>
    <lineage>
        <taxon>Eukaryota</taxon>
        <taxon>Metazoa</taxon>
        <taxon>Spiralia</taxon>
        <taxon>Lophotrochozoa</taxon>
        <taxon>Platyhelminthes</taxon>
        <taxon>Trematoda</taxon>
        <taxon>Digenea</taxon>
        <taxon>Strigeidida</taxon>
        <taxon>Schistosomatoidea</taxon>
        <taxon>Schistosomatidae</taxon>
        <taxon>Schistosoma</taxon>
    </lineage>
</organism>
<dbReference type="PANTHER" id="PTHR48153:SF3">
    <property type="entry name" value="INACTIVE UFM1-SPECIFIC PROTEASE 1"/>
    <property type="match status" value="1"/>
</dbReference>
<proteinExistence type="inferred from homology"/>
<evidence type="ECO:0000256" key="1">
    <source>
        <dbReference type="ARBA" id="ARBA00008552"/>
    </source>
</evidence>
<evidence type="ECO:0000259" key="3">
    <source>
        <dbReference type="Pfam" id="PF07910"/>
    </source>
</evidence>
<dbReference type="Pfam" id="PF07910">
    <property type="entry name" value="Peptidase_C78"/>
    <property type="match status" value="1"/>
</dbReference>
<evidence type="ECO:0000313" key="5">
    <source>
        <dbReference type="WBParaSite" id="SMTH1_85710.2"/>
    </source>
</evidence>
<protein>
    <recommendedName>
        <fullName evidence="3">UFSP1/2/DUB catalytic domain-containing protein</fullName>
    </recommendedName>
</protein>
<feature type="domain" description="UFSP1/2/DUB catalytic" evidence="3">
    <location>
        <begin position="25"/>
        <end position="209"/>
    </location>
</feature>
<comment type="similarity">
    <text evidence="1">Belongs to the peptidase C78 family.</text>
</comment>
<dbReference type="SUPFAM" id="SSF54001">
    <property type="entry name" value="Cysteine proteinases"/>
    <property type="match status" value="1"/>
</dbReference>
<evidence type="ECO:0000313" key="4">
    <source>
        <dbReference type="Proteomes" id="UP000050791"/>
    </source>
</evidence>
<dbReference type="GO" id="GO:0071567">
    <property type="term" value="F:deUFMylase activity"/>
    <property type="evidence" value="ECO:0007669"/>
    <property type="project" value="UniProtKB-ARBA"/>
</dbReference>
<reference evidence="5" key="1">
    <citation type="submission" date="2023-11" db="UniProtKB">
        <authorList>
            <consortium name="WormBaseParasite"/>
        </authorList>
    </citation>
    <scope>IDENTIFICATION</scope>
</reference>